<reference evidence="2 3" key="1">
    <citation type="submission" date="2024-09" db="EMBL/GenBank/DDBJ databases">
        <authorList>
            <person name="Sun Q."/>
            <person name="Mori K."/>
        </authorList>
    </citation>
    <scope>NUCLEOTIDE SEQUENCE [LARGE SCALE GENOMIC DNA]</scope>
    <source>
        <strain evidence="2 3">TBRC 1432</strain>
    </source>
</reference>
<comment type="caution">
    <text evidence="2">The sequence shown here is derived from an EMBL/GenBank/DDBJ whole genome shotgun (WGS) entry which is preliminary data.</text>
</comment>
<feature type="domain" description="DUF4440" evidence="1">
    <location>
        <begin position="4"/>
        <end position="110"/>
    </location>
</feature>
<sequence length="122" mass="13704">MSTIEELEERWARAEVAGDVSTLDTLAAEEFRLVGPFGFVLDKAQWLDRYRGGDLVTTRLDWRDTQVRELGDTVLVIGIHDQAATYRGTASDGRFRSTHIWVRDGDDWRLAGTQLSPIGLPA</sequence>
<accession>A0ABV6MQR0</accession>
<dbReference type="InterPro" id="IPR027843">
    <property type="entry name" value="DUF4440"/>
</dbReference>
<name>A0ABV6MQR0_9PSEU</name>
<dbReference type="SUPFAM" id="SSF54427">
    <property type="entry name" value="NTF2-like"/>
    <property type="match status" value="1"/>
</dbReference>
<keyword evidence="3" id="KW-1185">Reference proteome</keyword>
<gene>
    <name evidence="2" type="ORF">ACFFH7_11835</name>
</gene>
<dbReference type="Pfam" id="PF14534">
    <property type="entry name" value="DUF4440"/>
    <property type="match status" value="1"/>
</dbReference>
<dbReference type="Gene3D" id="3.10.450.50">
    <property type="match status" value="1"/>
</dbReference>
<evidence type="ECO:0000259" key="1">
    <source>
        <dbReference type="Pfam" id="PF14534"/>
    </source>
</evidence>
<organism evidence="2 3">
    <name type="scientific">Kutzneria chonburiensis</name>
    <dbReference type="NCBI Taxonomy" id="1483604"/>
    <lineage>
        <taxon>Bacteria</taxon>
        <taxon>Bacillati</taxon>
        <taxon>Actinomycetota</taxon>
        <taxon>Actinomycetes</taxon>
        <taxon>Pseudonocardiales</taxon>
        <taxon>Pseudonocardiaceae</taxon>
        <taxon>Kutzneria</taxon>
    </lineage>
</organism>
<proteinExistence type="predicted"/>
<dbReference type="RefSeq" id="WP_273943025.1">
    <property type="nucleotide sequence ID" value="NZ_CP097263.1"/>
</dbReference>
<evidence type="ECO:0000313" key="3">
    <source>
        <dbReference type="Proteomes" id="UP001589810"/>
    </source>
</evidence>
<dbReference type="InterPro" id="IPR032710">
    <property type="entry name" value="NTF2-like_dom_sf"/>
</dbReference>
<protein>
    <submittedName>
        <fullName evidence="2">Nuclear transport factor 2 family protein</fullName>
    </submittedName>
</protein>
<evidence type="ECO:0000313" key="2">
    <source>
        <dbReference type="EMBL" id="MFC0542176.1"/>
    </source>
</evidence>
<dbReference type="Proteomes" id="UP001589810">
    <property type="component" value="Unassembled WGS sequence"/>
</dbReference>
<dbReference type="EMBL" id="JBHLUD010000003">
    <property type="protein sequence ID" value="MFC0542176.1"/>
    <property type="molecule type" value="Genomic_DNA"/>
</dbReference>